<dbReference type="Proteomes" id="UP001194696">
    <property type="component" value="Unassembled WGS sequence"/>
</dbReference>
<comment type="caution">
    <text evidence="1">The sequence shown here is derived from an EMBL/GenBank/DDBJ whole genome shotgun (WGS) entry which is preliminary data.</text>
</comment>
<proteinExistence type="predicted"/>
<dbReference type="InterPro" id="IPR032675">
    <property type="entry name" value="LRR_dom_sf"/>
</dbReference>
<dbReference type="Gene3D" id="3.80.10.10">
    <property type="entry name" value="Ribonuclease Inhibitor"/>
    <property type="match status" value="1"/>
</dbReference>
<name>A0ABQ7JIW2_9FUNG</name>
<reference evidence="1 2" key="1">
    <citation type="journal article" date="2020" name="Fungal Divers.">
        <title>Resolving the Mortierellaceae phylogeny through synthesis of multi-gene phylogenetics and phylogenomics.</title>
        <authorList>
            <person name="Vandepol N."/>
            <person name="Liber J."/>
            <person name="Desiro A."/>
            <person name="Na H."/>
            <person name="Kennedy M."/>
            <person name="Barry K."/>
            <person name="Grigoriev I.V."/>
            <person name="Miller A.N."/>
            <person name="O'Donnell K."/>
            <person name="Stajich J.E."/>
            <person name="Bonito G."/>
        </authorList>
    </citation>
    <scope>NUCLEOTIDE SEQUENCE [LARGE SCALE GENOMIC DNA]</scope>
    <source>
        <strain evidence="1 2">AD045</strain>
    </source>
</reference>
<dbReference type="EMBL" id="JAAAIM010001832">
    <property type="protein sequence ID" value="KAG0275561.1"/>
    <property type="molecule type" value="Genomic_DNA"/>
</dbReference>
<dbReference type="SUPFAM" id="SSF52047">
    <property type="entry name" value="RNI-like"/>
    <property type="match status" value="1"/>
</dbReference>
<accession>A0ABQ7JIW2</accession>
<gene>
    <name evidence="1" type="ORF">BGZ96_003743</name>
</gene>
<evidence type="ECO:0000313" key="2">
    <source>
        <dbReference type="Proteomes" id="UP001194696"/>
    </source>
</evidence>
<evidence type="ECO:0000313" key="1">
    <source>
        <dbReference type="EMBL" id="KAG0275561.1"/>
    </source>
</evidence>
<protein>
    <submittedName>
        <fullName evidence="1">Uncharacterized protein</fullName>
    </submittedName>
</protein>
<organism evidence="1 2">
    <name type="scientific">Linnemannia gamsii</name>
    <dbReference type="NCBI Taxonomy" id="64522"/>
    <lineage>
        <taxon>Eukaryota</taxon>
        <taxon>Fungi</taxon>
        <taxon>Fungi incertae sedis</taxon>
        <taxon>Mucoromycota</taxon>
        <taxon>Mortierellomycotina</taxon>
        <taxon>Mortierellomycetes</taxon>
        <taxon>Mortierellales</taxon>
        <taxon>Mortierellaceae</taxon>
        <taxon>Linnemannia</taxon>
    </lineage>
</organism>
<keyword evidence="2" id="KW-1185">Reference proteome</keyword>
<sequence>MSPVLALRALASLCRANSHISRVTIPFLYNNPFHQLAKRGCFRHAPRQCRALVRSLVTKILTTQVHPALLLGLDVEANITINTNTNTDTRAIPPSRTDYIGCIRHLDIGEATFLVYAGFGKSYSDAEKEYIEGHEFQKMYFADRKYATCLKKSVSNLCLKYYPNVLLREATWTLAAPILDQLESFTIHLSDLERYHRLQEDETMRHLIQFVKDHIRTFPGRLKTVNINRSEFWKEIGSGLYSKAIEQGIFRMLPDSFMPTYFSRYTWYRISAIFMTTNLSQVGFFDWAVPLVRGMNTWFGPEVDHQNFLQRCRSLTKINAYCLVQKCFDWAVQEKKDFESRRSQGPTARSSNAIKGLVPLSEVVLGRCSLPVFDLDALAFAFSQSLKRLDIAHFSGRDLTLPINIDHVWPELPYFSAPDVTLPIHIGHGWRELPLLTVLSLRAPRHRIALDPLLLAQCRSLTEVKITDGTYEYSYQDMVPCLPTELPRLRKLYLKGWSALTFHADTLNSTKELIVLKLSMHRSKYCFIPPVAEVNGCCGLDGDEGAEGGGTSIGRPRWTWSWHLPHLKNLVLTSEFAYRFEFKMLQGCPALEYLRLHMRTTATDGDHTRVISERDLYVDGKVSSSSRIVAPSLRKLYMNGRWFIESTPVLSQFLGQMFPNLERLTARGWQNVSVGSLVEVLRTEATHIDVVRTDMEGPLLSDKERRREMGMVLRSDEYMKPHEYMRNRFFCSEKEYFLYRK</sequence>